<name>A0A2P2L3M4_RHIMU</name>
<organism evidence="2">
    <name type="scientific">Rhizophora mucronata</name>
    <name type="common">Asiatic mangrove</name>
    <dbReference type="NCBI Taxonomy" id="61149"/>
    <lineage>
        <taxon>Eukaryota</taxon>
        <taxon>Viridiplantae</taxon>
        <taxon>Streptophyta</taxon>
        <taxon>Embryophyta</taxon>
        <taxon>Tracheophyta</taxon>
        <taxon>Spermatophyta</taxon>
        <taxon>Magnoliopsida</taxon>
        <taxon>eudicotyledons</taxon>
        <taxon>Gunneridae</taxon>
        <taxon>Pentapetalae</taxon>
        <taxon>rosids</taxon>
        <taxon>fabids</taxon>
        <taxon>Malpighiales</taxon>
        <taxon>Rhizophoraceae</taxon>
        <taxon>Rhizophora</taxon>
    </lineage>
</organism>
<sequence length="80" mass="9872">MESTRILQNWRRVTIESLPNPRLIKNYQRLGAWLPLRQQQLLQKLLQRLKLQLQRLKRQQGRLRKQKLKQKQHKSLPKQQ</sequence>
<protein>
    <submittedName>
        <fullName evidence="2">Telomere repeat-binding factor 2</fullName>
    </submittedName>
</protein>
<evidence type="ECO:0000313" key="2">
    <source>
        <dbReference type="EMBL" id="MBX12536.1"/>
    </source>
</evidence>
<dbReference type="AlphaFoldDB" id="A0A2P2L3M4"/>
<proteinExistence type="predicted"/>
<evidence type="ECO:0000256" key="1">
    <source>
        <dbReference type="SAM" id="MobiDB-lite"/>
    </source>
</evidence>
<reference evidence="2" key="1">
    <citation type="submission" date="2018-02" db="EMBL/GenBank/DDBJ databases">
        <title>Rhizophora mucronata_Transcriptome.</title>
        <authorList>
            <person name="Meera S.P."/>
            <person name="Sreeshan A."/>
            <person name="Augustine A."/>
        </authorList>
    </citation>
    <scope>NUCLEOTIDE SEQUENCE</scope>
    <source>
        <tissue evidence="2">Leaf</tissue>
    </source>
</reference>
<feature type="region of interest" description="Disordered" evidence="1">
    <location>
        <begin position="58"/>
        <end position="80"/>
    </location>
</feature>
<accession>A0A2P2L3M4</accession>
<dbReference type="EMBL" id="GGEC01032052">
    <property type="protein sequence ID" value="MBX12536.1"/>
    <property type="molecule type" value="Transcribed_RNA"/>
</dbReference>